<gene>
    <name evidence="1" type="ORF">SAMN04487772_10795</name>
</gene>
<evidence type="ECO:0000313" key="1">
    <source>
        <dbReference type="EMBL" id="SET05166.1"/>
    </source>
</evidence>
<name>A0A1I0BF84_9FIRM</name>
<dbReference type="Proteomes" id="UP000199800">
    <property type="component" value="Unassembled WGS sequence"/>
</dbReference>
<proteinExistence type="predicted"/>
<sequence>MFQIAYKYENSKYIKKSKKDSTDFVLSFFKITNLVKKTKINRLDICENNSII</sequence>
<protein>
    <submittedName>
        <fullName evidence="1">Uncharacterized protein</fullName>
    </submittedName>
</protein>
<dbReference type="STRING" id="29364.SAMN04487772_10795"/>
<keyword evidence="2" id="KW-1185">Reference proteome</keyword>
<dbReference type="AlphaFoldDB" id="A0A1I0BF84"/>
<accession>A0A1I0BF84</accession>
<evidence type="ECO:0000313" key="2">
    <source>
        <dbReference type="Proteomes" id="UP000199800"/>
    </source>
</evidence>
<reference evidence="1 2" key="1">
    <citation type="submission" date="2016-10" db="EMBL/GenBank/DDBJ databases">
        <authorList>
            <person name="de Groot N.N."/>
        </authorList>
    </citation>
    <scope>NUCLEOTIDE SEQUENCE [LARGE SCALE GENOMIC DNA]</scope>
    <source>
        <strain evidence="1 2">DSM 1801</strain>
    </source>
</reference>
<dbReference type="EMBL" id="FOHN01000007">
    <property type="protein sequence ID" value="SET05166.1"/>
    <property type="molecule type" value="Genomic_DNA"/>
</dbReference>
<organism evidence="1 2">
    <name type="scientific">[Clostridium] polysaccharolyticum</name>
    <dbReference type="NCBI Taxonomy" id="29364"/>
    <lineage>
        <taxon>Bacteria</taxon>
        <taxon>Bacillati</taxon>
        <taxon>Bacillota</taxon>
        <taxon>Clostridia</taxon>
        <taxon>Lachnospirales</taxon>
        <taxon>Lachnospiraceae</taxon>
    </lineage>
</organism>